<dbReference type="Proteomes" id="UP001159364">
    <property type="component" value="Linkage Group LG03"/>
</dbReference>
<evidence type="ECO:0000313" key="2">
    <source>
        <dbReference type="Proteomes" id="UP001159364"/>
    </source>
</evidence>
<dbReference type="AlphaFoldDB" id="A0AAV8TWY2"/>
<name>A0AAV8TWY2_9ROSI</name>
<comment type="caution">
    <text evidence="1">The sequence shown here is derived from an EMBL/GenBank/DDBJ whole genome shotgun (WGS) entry which is preliminary data.</text>
</comment>
<dbReference type="PANTHER" id="PTHR31286">
    <property type="entry name" value="GLYCINE-RICH CELL WALL STRUCTURAL PROTEIN 1.8-LIKE"/>
    <property type="match status" value="1"/>
</dbReference>
<evidence type="ECO:0000313" key="1">
    <source>
        <dbReference type="EMBL" id="KAJ8770529.1"/>
    </source>
</evidence>
<organism evidence="1 2">
    <name type="scientific">Erythroxylum novogranatense</name>
    <dbReference type="NCBI Taxonomy" id="1862640"/>
    <lineage>
        <taxon>Eukaryota</taxon>
        <taxon>Viridiplantae</taxon>
        <taxon>Streptophyta</taxon>
        <taxon>Embryophyta</taxon>
        <taxon>Tracheophyta</taxon>
        <taxon>Spermatophyta</taxon>
        <taxon>Magnoliopsida</taxon>
        <taxon>eudicotyledons</taxon>
        <taxon>Gunneridae</taxon>
        <taxon>Pentapetalae</taxon>
        <taxon>rosids</taxon>
        <taxon>fabids</taxon>
        <taxon>Malpighiales</taxon>
        <taxon>Erythroxylaceae</taxon>
        <taxon>Erythroxylum</taxon>
    </lineage>
</organism>
<dbReference type="PANTHER" id="PTHR31286:SF165">
    <property type="entry name" value="DUF4283 DOMAIN-CONTAINING PROTEIN"/>
    <property type="match status" value="1"/>
</dbReference>
<reference evidence="1 2" key="1">
    <citation type="submission" date="2021-09" db="EMBL/GenBank/DDBJ databases">
        <title>Genomic insights and catalytic innovation underlie evolution of tropane alkaloids biosynthesis.</title>
        <authorList>
            <person name="Wang Y.-J."/>
            <person name="Tian T."/>
            <person name="Huang J.-P."/>
            <person name="Huang S.-X."/>
        </authorList>
    </citation>
    <scope>NUCLEOTIDE SEQUENCE [LARGE SCALE GENOMIC DNA]</scope>
    <source>
        <strain evidence="1">KIB-2018</strain>
        <tissue evidence="1">Leaf</tissue>
    </source>
</reference>
<dbReference type="EMBL" id="JAIWQS010000003">
    <property type="protein sequence ID" value="KAJ8770529.1"/>
    <property type="molecule type" value="Genomic_DNA"/>
</dbReference>
<gene>
    <name evidence="1" type="ORF">K2173_018020</name>
</gene>
<accession>A0AAV8TWY2</accession>
<dbReference type="InterPro" id="IPR040256">
    <property type="entry name" value="At4g02000-like"/>
</dbReference>
<protein>
    <submittedName>
        <fullName evidence="1">Uncharacterized protein</fullName>
    </submittedName>
</protein>
<keyword evidence="2" id="KW-1185">Reference proteome</keyword>
<proteinExistence type="predicted"/>
<sequence>MAGGAFPPLSTVVAKAGLPASIEVEEGEICVHSSVGRESSMAVGAFPPLSSVVAKADLSASVEGEEGSLRVQSQVGLGSWSKVVAKPTNVGKLRYYPNVMQDGIVSPPFHDLPMEYWTVDGLSHLASGIGKPLCMDSQTTAMDRIGYAKICIEFPKDIALPDSLSIKRLDENGEILCDSIAVSYPWKPKSVGRKWVATRRVFKTGWFDDLDRVDRSQEGQVHVQGNQCLVAGSADLRPGGPVEQLASVGEATPSQQPLLCSSPTQSPAVGGLKTGLVVEVGQGVSSCATPPREQTPFIVGEILVSGASGAREVK</sequence>